<dbReference type="Pfam" id="PF02545">
    <property type="entry name" value="Maf"/>
    <property type="match status" value="1"/>
</dbReference>
<dbReference type="InterPro" id="IPR029001">
    <property type="entry name" value="ITPase-like_fam"/>
</dbReference>
<dbReference type="PANTHER" id="PTHR43213">
    <property type="entry name" value="BIFUNCTIONAL DTTP/UTP PYROPHOSPHATASE/METHYLTRANSFERASE PROTEIN-RELATED"/>
    <property type="match status" value="1"/>
</dbReference>
<dbReference type="RefSeq" id="WP_013563932.1">
    <property type="nucleotide sequence ID" value="NC_014962.1"/>
</dbReference>
<dbReference type="FunCoup" id="E8R456">
    <property type="interactions" value="308"/>
</dbReference>
<dbReference type="GO" id="GO:0005737">
    <property type="term" value="C:cytoplasm"/>
    <property type="evidence" value="ECO:0007669"/>
    <property type="project" value="UniProtKB-SubCell"/>
</dbReference>
<comment type="cofactor">
    <cofactor evidence="1 4">
        <name>a divalent metal cation</name>
        <dbReference type="ChEBI" id="CHEBI:60240"/>
    </cofactor>
</comment>
<evidence type="ECO:0000256" key="2">
    <source>
        <dbReference type="ARBA" id="ARBA00022801"/>
    </source>
</evidence>
<evidence type="ECO:0000313" key="5">
    <source>
        <dbReference type="EMBL" id="ADV61643.1"/>
    </source>
</evidence>
<evidence type="ECO:0000256" key="1">
    <source>
        <dbReference type="ARBA" id="ARBA00001968"/>
    </source>
</evidence>
<evidence type="ECO:0000256" key="4">
    <source>
        <dbReference type="HAMAP-Rule" id="MF_00528"/>
    </source>
</evidence>
<keyword evidence="2 4" id="KW-0378">Hydrolase</keyword>
<feature type="active site" description="Proton acceptor" evidence="4">
    <location>
        <position position="71"/>
    </location>
</feature>
<dbReference type="KEGG" id="ipa:Isop_1055"/>
<reference evidence="5 6" key="2">
    <citation type="journal article" date="2011" name="Stand. Genomic Sci.">
        <title>Complete genome sequence of Isosphaera pallida type strain (IS1B).</title>
        <authorList>
            <consortium name="US DOE Joint Genome Institute (JGI-PGF)"/>
            <person name="Goker M."/>
            <person name="Cleland D."/>
            <person name="Saunders E."/>
            <person name="Lapidus A."/>
            <person name="Nolan M."/>
            <person name="Lucas S."/>
            <person name="Hammon N."/>
            <person name="Deshpande S."/>
            <person name="Cheng J.F."/>
            <person name="Tapia R."/>
            <person name="Han C."/>
            <person name="Goodwin L."/>
            <person name="Pitluck S."/>
            <person name="Liolios K."/>
            <person name="Pagani I."/>
            <person name="Ivanova N."/>
            <person name="Mavromatis K."/>
            <person name="Pati A."/>
            <person name="Chen A."/>
            <person name="Palaniappan K."/>
            <person name="Land M."/>
            <person name="Hauser L."/>
            <person name="Chang Y.J."/>
            <person name="Jeffries C.D."/>
            <person name="Detter J.C."/>
            <person name="Beck B."/>
            <person name="Woyke T."/>
            <person name="Bristow J."/>
            <person name="Eisen J.A."/>
            <person name="Markowitz V."/>
            <person name="Hugenholtz P."/>
            <person name="Kyrpides N.C."/>
            <person name="Klenk H.P."/>
        </authorList>
    </citation>
    <scope>NUCLEOTIDE SEQUENCE [LARGE SCALE GENOMIC DNA]</scope>
    <source>
        <strain evidence="6">ATCC 43644 / DSM 9630 / IS1B</strain>
    </source>
</reference>
<dbReference type="GO" id="GO:0009117">
    <property type="term" value="P:nucleotide metabolic process"/>
    <property type="evidence" value="ECO:0007669"/>
    <property type="project" value="UniProtKB-KW"/>
</dbReference>
<dbReference type="EMBL" id="CP002353">
    <property type="protein sequence ID" value="ADV61643.1"/>
    <property type="molecule type" value="Genomic_DNA"/>
</dbReference>
<dbReference type="eggNOG" id="COG0424">
    <property type="taxonomic scope" value="Bacteria"/>
</dbReference>
<comment type="caution">
    <text evidence="4">Lacks conserved residue(s) required for the propagation of feature annotation.</text>
</comment>
<dbReference type="SUPFAM" id="SSF52972">
    <property type="entry name" value="ITPase-like"/>
    <property type="match status" value="1"/>
</dbReference>
<dbReference type="PIRSF" id="PIRSF006305">
    <property type="entry name" value="Maf"/>
    <property type="match status" value="1"/>
</dbReference>
<dbReference type="GO" id="GO:0036221">
    <property type="term" value="F:UTP diphosphatase activity"/>
    <property type="evidence" value="ECO:0007669"/>
    <property type="project" value="RHEA"/>
</dbReference>
<reference key="1">
    <citation type="submission" date="2010-11" db="EMBL/GenBank/DDBJ databases">
        <title>The complete sequence of chromosome of Isophaera pallida ATCC 43644.</title>
        <authorList>
            <consortium name="US DOE Joint Genome Institute (JGI-PGF)"/>
            <person name="Lucas S."/>
            <person name="Copeland A."/>
            <person name="Lapidus A."/>
            <person name="Bruce D."/>
            <person name="Goodwin L."/>
            <person name="Pitluck S."/>
            <person name="Kyrpides N."/>
            <person name="Mavromatis K."/>
            <person name="Pagani I."/>
            <person name="Ivanova N."/>
            <person name="Saunders E."/>
            <person name="Brettin T."/>
            <person name="Detter J.C."/>
            <person name="Han C."/>
            <person name="Tapia R."/>
            <person name="Land M."/>
            <person name="Hauser L."/>
            <person name="Markowitz V."/>
            <person name="Cheng J.-F."/>
            <person name="Hugenholtz P."/>
            <person name="Woyke T."/>
            <person name="Wu D."/>
            <person name="Eisen J.A."/>
        </authorList>
    </citation>
    <scope>NUCLEOTIDE SEQUENCE</scope>
    <source>
        <strain>ATCC 43644</strain>
    </source>
</reference>
<dbReference type="GO" id="GO:0036218">
    <property type="term" value="F:dTTP diphosphatase activity"/>
    <property type="evidence" value="ECO:0007669"/>
    <property type="project" value="RHEA"/>
</dbReference>
<dbReference type="HOGENOM" id="CLU_040416_0_0_0"/>
<dbReference type="CDD" id="cd00555">
    <property type="entry name" value="Maf"/>
    <property type="match status" value="1"/>
</dbReference>
<dbReference type="Gene3D" id="3.90.950.10">
    <property type="match status" value="1"/>
</dbReference>
<dbReference type="HAMAP" id="MF_00528">
    <property type="entry name" value="Maf"/>
    <property type="match status" value="1"/>
</dbReference>
<protein>
    <recommendedName>
        <fullName evidence="4">dTTP/UTP pyrophosphatase</fullName>
        <shortName evidence="4">dTTPase/UTPase</shortName>
        <ecNumber evidence="4">3.6.1.9</ecNumber>
    </recommendedName>
    <alternativeName>
        <fullName evidence="4">Nucleoside triphosphate pyrophosphatase</fullName>
    </alternativeName>
    <alternativeName>
        <fullName evidence="4">Nucleotide pyrophosphatase</fullName>
        <shortName evidence="4">Nucleotide PPase</shortName>
    </alternativeName>
</protein>
<dbReference type="Proteomes" id="UP000008631">
    <property type="component" value="Chromosome"/>
</dbReference>
<organism evidence="5 6">
    <name type="scientific">Isosphaera pallida (strain ATCC 43644 / DSM 9630 / IS1B)</name>
    <dbReference type="NCBI Taxonomy" id="575540"/>
    <lineage>
        <taxon>Bacteria</taxon>
        <taxon>Pseudomonadati</taxon>
        <taxon>Planctomycetota</taxon>
        <taxon>Planctomycetia</taxon>
        <taxon>Isosphaerales</taxon>
        <taxon>Isosphaeraceae</taxon>
        <taxon>Isosphaera</taxon>
    </lineage>
</organism>
<dbReference type="EC" id="3.6.1.9" evidence="4"/>
<evidence type="ECO:0000313" key="6">
    <source>
        <dbReference type="Proteomes" id="UP000008631"/>
    </source>
</evidence>
<dbReference type="AlphaFoldDB" id="E8R456"/>
<keyword evidence="4" id="KW-0963">Cytoplasm</keyword>
<accession>E8R456</accession>
<comment type="catalytic activity">
    <reaction evidence="4">
        <text>UTP + H2O = UMP + diphosphate + H(+)</text>
        <dbReference type="Rhea" id="RHEA:29395"/>
        <dbReference type="ChEBI" id="CHEBI:15377"/>
        <dbReference type="ChEBI" id="CHEBI:15378"/>
        <dbReference type="ChEBI" id="CHEBI:33019"/>
        <dbReference type="ChEBI" id="CHEBI:46398"/>
        <dbReference type="ChEBI" id="CHEBI:57865"/>
        <dbReference type="EC" id="3.6.1.9"/>
    </reaction>
</comment>
<dbReference type="InterPro" id="IPR003697">
    <property type="entry name" value="Maf-like"/>
</dbReference>
<gene>
    <name evidence="5" type="ordered locus">Isop_1055</name>
</gene>
<sequence length="194" mass="21652">MAFELILASGSPRRKMLLEQAGYTFQVEVSDVPEPEPEPGVPAEEYVTTLAWRKARAVALRRGRGWILGADTTCTVDGVCLNKPVDRADAERMIRLQEGREVPVMTGICLYHAETHQWLGAVERSWCRFRTLSDSERTAYLDSLAWRGKAGAYGLQDNDPIVSLVSGSWSNVVGLPLERFQTLWAWANALSQRG</sequence>
<comment type="similarity">
    <text evidence="4">Belongs to the Maf family. YhdE subfamily.</text>
</comment>
<evidence type="ECO:0000256" key="3">
    <source>
        <dbReference type="ARBA" id="ARBA00023080"/>
    </source>
</evidence>
<name>E8R456_ISOPI</name>
<dbReference type="NCBIfam" id="TIGR00172">
    <property type="entry name" value="maf"/>
    <property type="match status" value="1"/>
</dbReference>
<feature type="site" description="Important for substrate specificity" evidence="4">
    <location>
        <position position="13"/>
    </location>
</feature>
<keyword evidence="3 4" id="KW-0546">Nucleotide metabolism</keyword>
<keyword evidence="6" id="KW-1185">Reference proteome</keyword>
<comment type="function">
    <text evidence="4">Nucleoside triphosphate pyrophosphatase that hydrolyzes dTTP and UTP. May have a dual role in cell division arrest and in preventing the incorporation of modified nucleotides into cellular nucleic acids.</text>
</comment>
<feature type="site" description="Important for substrate specificity" evidence="4">
    <location>
        <position position="72"/>
    </location>
</feature>
<dbReference type="STRING" id="575540.Isop_1055"/>
<dbReference type="PANTHER" id="PTHR43213:SF5">
    <property type="entry name" value="BIFUNCTIONAL DTTP_UTP PYROPHOSPHATASE_METHYLTRANSFERASE PROTEIN-RELATED"/>
    <property type="match status" value="1"/>
</dbReference>
<comment type="catalytic activity">
    <reaction evidence="4">
        <text>dTTP + H2O = dTMP + diphosphate + H(+)</text>
        <dbReference type="Rhea" id="RHEA:28534"/>
        <dbReference type="ChEBI" id="CHEBI:15377"/>
        <dbReference type="ChEBI" id="CHEBI:15378"/>
        <dbReference type="ChEBI" id="CHEBI:33019"/>
        <dbReference type="ChEBI" id="CHEBI:37568"/>
        <dbReference type="ChEBI" id="CHEBI:63528"/>
        <dbReference type="EC" id="3.6.1.9"/>
    </reaction>
</comment>
<comment type="subcellular location">
    <subcellularLocation>
        <location evidence="4">Cytoplasm</location>
    </subcellularLocation>
</comment>
<feature type="site" description="Important for substrate specificity" evidence="4">
    <location>
        <position position="156"/>
    </location>
</feature>
<proteinExistence type="inferred from homology"/>
<dbReference type="InParanoid" id="E8R456"/>